<dbReference type="RefSeq" id="WP_307342323.1">
    <property type="nucleotide sequence ID" value="NZ_JAUSUD010000012.1"/>
</dbReference>
<dbReference type="Pfam" id="PF03413">
    <property type="entry name" value="PepSY"/>
    <property type="match status" value="3"/>
</dbReference>
<comment type="caution">
    <text evidence="2">The sequence shown here is derived from an EMBL/GenBank/DDBJ whole genome shotgun (WGS) entry which is preliminary data.</text>
</comment>
<evidence type="ECO:0000259" key="1">
    <source>
        <dbReference type="Pfam" id="PF03413"/>
    </source>
</evidence>
<evidence type="ECO:0000313" key="2">
    <source>
        <dbReference type="EMBL" id="MDQ0231410.1"/>
    </source>
</evidence>
<reference evidence="2 3" key="1">
    <citation type="submission" date="2023-07" db="EMBL/GenBank/DDBJ databases">
        <title>Genomic Encyclopedia of Type Strains, Phase IV (KMG-IV): sequencing the most valuable type-strain genomes for metagenomic binning, comparative biology and taxonomic classification.</title>
        <authorList>
            <person name="Goeker M."/>
        </authorList>
    </citation>
    <scope>NUCLEOTIDE SEQUENCE [LARGE SCALE GENOMIC DNA]</scope>
    <source>
        <strain evidence="2 3">DSM 29005</strain>
    </source>
</reference>
<organism evidence="2 3">
    <name type="scientific">Metabacillus malikii</name>
    <dbReference type="NCBI Taxonomy" id="1504265"/>
    <lineage>
        <taxon>Bacteria</taxon>
        <taxon>Bacillati</taxon>
        <taxon>Bacillota</taxon>
        <taxon>Bacilli</taxon>
        <taxon>Bacillales</taxon>
        <taxon>Bacillaceae</taxon>
        <taxon>Metabacillus</taxon>
    </lineage>
</organism>
<sequence length="232" mass="26285">MSRKKMMWALLSVVLLAVMSYAIFWWWSPQTKAITEEEAKQIATATYKGEVIQTSKQDDQYTIELKADTGLYEVKIDTQGEIVSMSLKETAEVEPPKQEQPKQQLSADEIKKILAAQGTVNSLEYIADETAPHYRATVTKNNEEQTVKLDPFTGEITETTTKARLLSEADAIKIALEKQPGEVDDVDFIEEQDKSPFYLIEIEVNEDSDAIIEIDAYTREIKSVTYDEDDSD</sequence>
<gene>
    <name evidence="2" type="ORF">J2S19_002693</name>
</gene>
<protein>
    <submittedName>
        <fullName evidence="2">Membrane protein YkoI</fullName>
    </submittedName>
</protein>
<evidence type="ECO:0000313" key="3">
    <source>
        <dbReference type="Proteomes" id="UP001234495"/>
    </source>
</evidence>
<accession>A0ABT9ZJK5</accession>
<feature type="domain" description="PepSY" evidence="1">
    <location>
        <begin position="105"/>
        <end position="159"/>
    </location>
</feature>
<dbReference type="EMBL" id="JAUSUD010000012">
    <property type="protein sequence ID" value="MDQ0231410.1"/>
    <property type="molecule type" value="Genomic_DNA"/>
</dbReference>
<dbReference type="Gene3D" id="3.10.450.40">
    <property type="match status" value="2"/>
</dbReference>
<keyword evidence="3" id="KW-1185">Reference proteome</keyword>
<dbReference type="Proteomes" id="UP001234495">
    <property type="component" value="Unassembled WGS sequence"/>
</dbReference>
<name>A0ABT9ZJK5_9BACI</name>
<feature type="domain" description="PepSY" evidence="1">
    <location>
        <begin position="33"/>
        <end position="78"/>
    </location>
</feature>
<dbReference type="InterPro" id="IPR025711">
    <property type="entry name" value="PepSY"/>
</dbReference>
<proteinExistence type="predicted"/>
<feature type="domain" description="PepSY" evidence="1">
    <location>
        <begin position="166"/>
        <end position="221"/>
    </location>
</feature>